<dbReference type="GO" id="GO:0006629">
    <property type="term" value="P:lipid metabolic process"/>
    <property type="evidence" value="ECO:0007669"/>
    <property type="project" value="InterPro"/>
</dbReference>
<protein>
    <recommendedName>
        <fullName evidence="2">Partial AB-hydrolase lipase domain-containing protein</fullName>
    </recommendedName>
</protein>
<dbReference type="AlphaFoldDB" id="A0AAW1S4U4"/>
<comment type="caution">
    <text evidence="3">The sequence shown here is derived from an EMBL/GenBank/DDBJ whole genome shotgun (WGS) entry which is preliminary data.</text>
</comment>
<reference evidence="3 4" key="1">
    <citation type="journal article" date="2024" name="Nat. Commun.">
        <title>Phylogenomics reveals the evolutionary origins of lichenization in chlorophyte algae.</title>
        <authorList>
            <person name="Puginier C."/>
            <person name="Libourel C."/>
            <person name="Otte J."/>
            <person name="Skaloud P."/>
            <person name="Haon M."/>
            <person name="Grisel S."/>
            <person name="Petersen M."/>
            <person name="Berrin J.G."/>
            <person name="Delaux P.M."/>
            <person name="Dal Grande F."/>
            <person name="Keller J."/>
        </authorList>
    </citation>
    <scope>NUCLEOTIDE SEQUENCE [LARGE SCALE GENOMIC DNA]</scope>
    <source>
        <strain evidence="3 4">SAG 245.80</strain>
    </source>
</reference>
<dbReference type="Pfam" id="PF04083">
    <property type="entry name" value="Abhydro_lipase"/>
    <property type="match status" value="1"/>
</dbReference>
<evidence type="ECO:0000259" key="2">
    <source>
        <dbReference type="Pfam" id="PF04083"/>
    </source>
</evidence>
<evidence type="ECO:0000313" key="4">
    <source>
        <dbReference type="Proteomes" id="UP001445335"/>
    </source>
</evidence>
<keyword evidence="4" id="KW-1185">Reference proteome</keyword>
<dbReference type="InterPro" id="IPR006693">
    <property type="entry name" value="AB_hydrolase_lipase"/>
</dbReference>
<dbReference type="SUPFAM" id="SSF53474">
    <property type="entry name" value="alpha/beta-Hydrolases"/>
    <property type="match status" value="2"/>
</dbReference>
<dbReference type="InterPro" id="IPR029058">
    <property type="entry name" value="AB_hydrolase_fold"/>
</dbReference>
<sequence length="965" mass="104369">MFLSPIGEWWNAVVLGTVEESVKSFVRESFTRITGAVNSLFAGLVSIFVEKNYAQTLRTGYNRTAAWQSWWTKNERRESMFNAMVHRDAQAPQAPLPAPSPPPSVGTSNLEEEAPNAAAGLPAKPLWWHAGQALHRTAARAAKPLCRLVGLKPAQDEAAASGGLRRRGSELFDRQSGWPATDGFKKRGFLEDFRLGCELAITWAFDCLRWVTRKLCGMPAPPSSPLQPPPRHARRETPHEFPDAAPTWEDMAARPRASRFRRSASFNNSASSEALHSVWTAADIIKQAGYPLEEHYVTTSDGYVLKMERMPRRNARDCVFFMHGVLDTSMGWVSNGITGSQAFAAYDQGFDVWLGNSRANPPRDHIDEGRKGARYWFFTANELGMEDVAAQIDHLHIVKCAELRTAGAGFVAGPLANGFRRQAAARGAARRSASGNMRHSSSLTALDGLENAYAEPIDEPLAPPPNEAADEADAAASVVAGSVMGNCGFSVPGLGRVSGSQLTVPEAASSAPAELIPAAAEVCSPEGRAKPGRLWLLKEYLARKAAGSPAAAPMDPCPDARSQSMDASVPRPRRGAVNARLAAPGPDSGSDADDDSDYRSPRGGMTSPLLSPRHDAVILSDEYLSSGEAFSPAASGRAVGGVAAEAAAAARQAQVDADLRHAARQTPDRCAVGGVEAPGAQTLPSPACGRVASDAAGRARSLRRQAVEAAGGMPEPYRLRAVGHSLGGASLLIYAVMCRSLGRPHHIYRLILLTPAGFLQKLPLVAKPFRTGLPWATWALARLRPGCGAAVYIPSSLLRYLTFKLTWDLQEVPALHELARAAMRLMFSGDASQWDRAMQMPHYNTRSMPAISLHTGMHLIQWAQSGRFQLYDYGGSAANRAHYGVPLPPDIAGNYKLLDIPVDIMAGRADGVIARENVLEHYAHMRDAGLNVTYKEFEAFGHLDFTFAIKDDLRHYVLSRLLLRH</sequence>
<feature type="domain" description="Partial AB-hydrolase lipase" evidence="2">
    <location>
        <begin position="282"/>
        <end position="336"/>
    </location>
</feature>
<evidence type="ECO:0000313" key="3">
    <source>
        <dbReference type="EMBL" id="KAK9840957.1"/>
    </source>
</evidence>
<evidence type="ECO:0000256" key="1">
    <source>
        <dbReference type="SAM" id="MobiDB-lite"/>
    </source>
</evidence>
<feature type="compositionally biased region" description="Pro residues" evidence="1">
    <location>
        <begin position="94"/>
        <end position="104"/>
    </location>
</feature>
<feature type="compositionally biased region" description="Low complexity" evidence="1">
    <location>
        <begin position="547"/>
        <end position="560"/>
    </location>
</feature>
<feature type="compositionally biased region" description="Pro residues" evidence="1">
    <location>
        <begin position="220"/>
        <end position="230"/>
    </location>
</feature>
<proteinExistence type="predicted"/>
<dbReference type="EMBL" id="JALJOU010000011">
    <property type="protein sequence ID" value="KAK9840957.1"/>
    <property type="molecule type" value="Genomic_DNA"/>
</dbReference>
<name>A0AAW1S4U4_9CHLO</name>
<accession>A0AAW1S4U4</accession>
<dbReference type="Gene3D" id="3.40.50.1820">
    <property type="entry name" value="alpha/beta hydrolase"/>
    <property type="match status" value="2"/>
</dbReference>
<feature type="region of interest" description="Disordered" evidence="1">
    <location>
        <begin position="91"/>
        <end position="115"/>
    </location>
</feature>
<dbReference type="Proteomes" id="UP001445335">
    <property type="component" value="Unassembled WGS sequence"/>
</dbReference>
<organism evidence="3 4">
    <name type="scientific">Elliptochloris bilobata</name>
    <dbReference type="NCBI Taxonomy" id="381761"/>
    <lineage>
        <taxon>Eukaryota</taxon>
        <taxon>Viridiplantae</taxon>
        <taxon>Chlorophyta</taxon>
        <taxon>core chlorophytes</taxon>
        <taxon>Trebouxiophyceae</taxon>
        <taxon>Trebouxiophyceae incertae sedis</taxon>
        <taxon>Elliptochloris clade</taxon>
        <taxon>Elliptochloris</taxon>
    </lineage>
</organism>
<dbReference type="PANTHER" id="PTHR11005">
    <property type="entry name" value="LYSOSOMAL ACID LIPASE-RELATED"/>
    <property type="match status" value="1"/>
</dbReference>
<gene>
    <name evidence="3" type="ORF">WJX81_002471</name>
</gene>
<feature type="region of interest" description="Disordered" evidence="1">
    <location>
        <begin position="547"/>
        <end position="612"/>
    </location>
</feature>
<feature type="region of interest" description="Disordered" evidence="1">
    <location>
        <begin position="220"/>
        <end position="245"/>
    </location>
</feature>